<organism evidence="4 5">
    <name type="scientific">Apiospora rasikravindrae</name>
    <dbReference type="NCBI Taxonomy" id="990691"/>
    <lineage>
        <taxon>Eukaryota</taxon>
        <taxon>Fungi</taxon>
        <taxon>Dikarya</taxon>
        <taxon>Ascomycota</taxon>
        <taxon>Pezizomycotina</taxon>
        <taxon>Sordariomycetes</taxon>
        <taxon>Xylariomycetidae</taxon>
        <taxon>Amphisphaeriales</taxon>
        <taxon>Apiosporaceae</taxon>
        <taxon>Apiospora</taxon>
    </lineage>
</organism>
<name>A0ABR1SZW1_9PEZI</name>
<protein>
    <submittedName>
        <fullName evidence="4">Aminotransferase</fullName>
    </submittedName>
</protein>
<evidence type="ECO:0000256" key="2">
    <source>
        <dbReference type="ARBA" id="ARBA00022898"/>
    </source>
</evidence>
<sequence>MPGAQRPGQHLSDLGNLNDGNPLIPASKGKGLSLEVAHWKGNTQTEPHEILDACGGAAVSCFGNGWVDDAPELHELRELLKRMQAKKSSFSEYGQVALALTQQVINGSYFMHYAYTSDAHQKLTDLLVVNANIPAAVLKKEEKMLKVMVLNSGSEVCDAMVKLTWQYWNGRKKIAEAKGKAGEIPGVVEEKACFITRTSSYHGNTVQALSLSHFPARQENFGGLLSTDNLHKVNRYYPYRDRKMVKRGGVDAPETDDEYDDRLVRELVETIRHVEQKKHKKVAAFVIETVSGAVKKVCRMYDILLVYDEIMCGLGRIGYANAWHYFDGEFRKQSKVHDRVNPSADWGAPLPDITNLAPDIMIVGKTLGAGIQPASAILANAKVVDAIRHFDRDLREFSHGHAYQAHAAVCAAAAAVQEIMPQKLDNVRKRGEQLRNGLQGIMKASPYIGDVRGQGLFWGVELVRDKQRKEPFHAKYFVLTEFVKHCRVPDERNLKVPGLDIYPGSWTKTEDAQHYTHGDHVIFAPAYVSTEQHIDAVLKSFKGMLEGYFKGKSFPATPATSYGAN</sequence>
<proteinExistence type="inferred from homology"/>
<dbReference type="InterPro" id="IPR015422">
    <property type="entry name" value="PyrdxlP-dep_Trfase_small"/>
</dbReference>
<comment type="caution">
    <text evidence="4">The sequence shown here is derived from an EMBL/GenBank/DDBJ whole genome shotgun (WGS) entry which is preliminary data.</text>
</comment>
<evidence type="ECO:0000256" key="3">
    <source>
        <dbReference type="SAM" id="MobiDB-lite"/>
    </source>
</evidence>
<evidence type="ECO:0000313" key="4">
    <source>
        <dbReference type="EMBL" id="KAK8039868.1"/>
    </source>
</evidence>
<dbReference type="SUPFAM" id="SSF53383">
    <property type="entry name" value="PLP-dependent transferases"/>
    <property type="match status" value="1"/>
</dbReference>
<dbReference type="Proteomes" id="UP001444661">
    <property type="component" value="Unassembled WGS sequence"/>
</dbReference>
<dbReference type="PANTHER" id="PTHR43094">
    <property type="entry name" value="AMINOTRANSFERASE"/>
    <property type="match status" value="1"/>
</dbReference>
<dbReference type="Gene3D" id="3.40.640.10">
    <property type="entry name" value="Type I PLP-dependent aspartate aminotransferase-like (Major domain)"/>
    <property type="match status" value="1"/>
</dbReference>
<keyword evidence="4" id="KW-0808">Transferase</keyword>
<keyword evidence="5" id="KW-1185">Reference proteome</keyword>
<dbReference type="InterPro" id="IPR005814">
    <property type="entry name" value="Aminotrans_3"/>
</dbReference>
<feature type="region of interest" description="Disordered" evidence="3">
    <location>
        <begin position="1"/>
        <end position="22"/>
    </location>
</feature>
<dbReference type="InterPro" id="IPR015424">
    <property type="entry name" value="PyrdxlP-dep_Trfase"/>
</dbReference>
<evidence type="ECO:0000313" key="5">
    <source>
        <dbReference type="Proteomes" id="UP001444661"/>
    </source>
</evidence>
<gene>
    <name evidence="4" type="ORF">PG993_008279</name>
</gene>
<accession>A0ABR1SZW1</accession>
<dbReference type="PANTHER" id="PTHR43094:SF1">
    <property type="entry name" value="AMINOTRANSFERASE CLASS-III"/>
    <property type="match status" value="1"/>
</dbReference>
<dbReference type="Pfam" id="PF00202">
    <property type="entry name" value="Aminotran_3"/>
    <property type="match status" value="2"/>
</dbReference>
<reference evidence="4 5" key="1">
    <citation type="submission" date="2023-01" db="EMBL/GenBank/DDBJ databases">
        <title>Analysis of 21 Apiospora genomes using comparative genomics revels a genus with tremendous synthesis potential of carbohydrate active enzymes and secondary metabolites.</title>
        <authorList>
            <person name="Sorensen T."/>
        </authorList>
    </citation>
    <scope>NUCLEOTIDE SEQUENCE [LARGE SCALE GENOMIC DNA]</scope>
    <source>
        <strain evidence="4 5">CBS 33761</strain>
    </source>
</reference>
<dbReference type="EMBL" id="JAQQWK010000006">
    <property type="protein sequence ID" value="KAK8039868.1"/>
    <property type="molecule type" value="Genomic_DNA"/>
</dbReference>
<evidence type="ECO:0000256" key="1">
    <source>
        <dbReference type="ARBA" id="ARBA00008954"/>
    </source>
</evidence>
<keyword evidence="2" id="KW-0663">Pyridoxal phosphate</keyword>
<keyword evidence="4" id="KW-0032">Aminotransferase</keyword>
<dbReference type="InterPro" id="IPR015421">
    <property type="entry name" value="PyrdxlP-dep_Trfase_major"/>
</dbReference>
<dbReference type="GO" id="GO:0008483">
    <property type="term" value="F:transaminase activity"/>
    <property type="evidence" value="ECO:0007669"/>
    <property type="project" value="UniProtKB-KW"/>
</dbReference>
<comment type="similarity">
    <text evidence="1">Belongs to the class-III pyridoxal-phosphate-dependent aminotransferase family.</text>
</comment>
<dbReference type="Gene3D" id="3.90.1150.10">
    <property type="entry name" value="Aspartate Aminotransferase, domain 1"/>
    <property type="match status" value="1"/>
</dbReference>